<gene>
    <name evidence="2" type="ORF">PoMZ_10585</name>
</gene>
<keyword evidence="1" id="KW-0732">Signal</keyword>
<evidence type="ECO:0000256" key="1">
    <source>
        <dbReference type="SAM" id="SignalP"/>
    </source>
</evidence>
<dbReference type="AlphaFoldDB" id="A0A4V1C522"/>
<sequence>MFLFFFQRRLVGVLSTLSSCHLQRSRLSSAKFPHKPHADPGPACPFPFPILVQEHIIWYFKYCIAKFAWRSGLGRAVRGRENLLLSSEHIALFLLLSLRGRQQTRGRRGRFLPQVCS</sequence>
<name>A0A4V1C522_PYROR</name>
<feature type="signal peptide" evidence="1">
    <location>
        <begin position="1"/>
        <end position="15"/>
    </location>
</feature>
<organism evidence="2 3">
    <name type="scientific">Pyricularia oryzae</name>
    <name type="common">Rice blast fungus</name>
    <name type="synonym">Magnaporthe oryzae</name>
    <dbReference type="NCBI Taxonomy" id="318829"/>
    <lineage>
        <taxon>Eukaryota</taxon>
        <taxon>Fungi</taxon>
        <taxon>Dikarya</taxon>
        <taxon>Ascomycota</taxon>
        <taxon>Pezizomycotina</taxon>
        <taxon>Sordariomycetes</taxon>
        <taxon>Sordariomycetidae</taxon>
        <taxon>Magnaporthales</taxon>
        <taxon>Pyriculariaceae</taxon>
        <taxon>Pyricularia</taxon>
    </lineage>
</organism>
<accession>A0A4V1C522</accession>
<dbReference type="Proteomes" id="UP000294847">
    <property type="component" value="Chromosome 1"/>
</dbReference>
<evidence type="ECO:0008006" key="4">
    <source>
        <dbReference type="Google" id="ProtNLM"/>
    </source>
</evidence>
<reference evidence="2 3" key="1">
    <citation type="journal article" date="2019" name="Mol. Biol. Evol.">
        <title>Blast fungal genomes show frequent chromosomal changes, gene gains and losses, and effector gene turnover.</title>
        <authorList>
            <person name="Gomez Luciano L.B."/>
            <person name="Jason Tsai I."/>
            <person name="Chuma I."/>
            <person name="Tosa Y."/>
            <person name="Chen Y.H."/>
            <person name="Li J.Y."/>
            <person name="Li M.Y."/>
            <person name="Jade Lu M.Y."/>
            <person name="Nakayashiki H."/>
            <person name="Li W.H."/>
        </authorList>
    </citation>
    <scope>NUCLEOTIDE SEQUENCE [LARGE SCALE GENOMIC DNA]</scope>
    <source>
        <strain evidence="2">MZ5-1-6</strain>
    </source>
</reference>
<evidence type="ECO:0000313" key="2">
    <source>
        <dbReference type="EMBL" id="QBZ54875.1"/>
    </source>
</evidence>
<protein>
    <recommendedName>
        <fullName evidence="4">Secreted protein</fullName>
    </recommendedName>
</protein>
<proteinExistence type="predicted"/>
<dbReference type="EMBL" id="CP034204">
    <property type="protein sequence ID" value="QBZ54875.1"/>
    <property type="molecule type" value="Genomic_DNA"/>
</dbReference>
<evidence type="ECO:0000313" key="3">
    <source>
        <dbReference type="Proteomes" id="UP000294847"/>
    </source>
</evidence>
<feature type="chain" id="PRO_5020799678" description="Secreted protein" evidence="1">
    <location>
        <begin position="16"/>
        <end position="117"/>
    </location>
</feature>